<dbReference type="Proteomes" id="UP001498398">
    <property type="component" value="Unassembled WGS sequence"/>
</dbReference>
<feature type="compositionally biased region" description="Polar residues" evidence="2">
    <location>
        <begin position="183"/>
        <end position="197"/>
    </location>
</feature>
<feature type="compositionally biased region" description="Acidic residues" evidence="2">
    <location>
        <begin position="166"/>
        <end position="182"/>
    </location>
</feature>
<keyword evidence="1" id="KW-0175">Coiled coil</keyword>
<accession>A0ABR1IJR4</accession>
<proteinExistence type="predicted"/>
<keyword evidence="4" id="KW-1185">Reference proteome</keyword>
<dbReference type="EMBL" id="JBANRG010000149">
    <property type="protein sequence ID" value="KAK7433593.1"/>
    <property type="molecule type" value="Genomic_DNA"/>
</dbReference>
<comment type="caution">
    <text evidence="3">The sequence shown here is derived from an EMBL/GenBank/DDBJ whole genome shotgun (WGS) entry which is preliminary data.</text>
</comment>
<feature type="coiled-coil region" evidence="1">
    <location>
        <begin position="79"/>
        <end position="113"/>
    </location>
</feature>
<evidence type="ECO:0000256" key="1">
    <source>
        <dbReference type="SAM" id="Coils"/>
    </source>
</evidence>
<evidence type="ECO:0000313" key="3">
    <source>
        <dbReference type="EMBL" id="KAK7433593.1"/>
    </source>
</evidence>
<gene>
    <name evidence="3" type="primary">RBT1_32</name>
    <name evidence="3" type="ORF">VKT23_020697</name>
</gene>
<protein>
    <submittedName>
        <fullName evidence="3">SERTA domain-containing protein 3</fullName>
    </submittedName>
</protein>
<feature type="region of interest" description="Disordered" evidence="2">
    <location>
        <begin position="151"/>
        <end position="201"/>
    </location>
</feature>
<organism evidence="3 4">
    <name type="scientific">Marasmiellus scandens</name>
    <dbReference type="NCBI Taxonomy" id="2682957"/>
    <lineage>
        <taxon>Eukaryota</taxon>
        <taxon>Fungi</taxon>
        <taxon>Dikarya</taxon>
        <taxon>Basidiomycota</taxon>
        <taxon>Agaricomycotina</taxon>
        <taxon>Agaricomycetes</taxon>
        <taxon>Agaricomycetidae</taxon>
        <taxon>Agaricales</taxon>
        <taxon>Marasmiineae</taxon>
        <taxon>Omphalotaceae</taxon>
        <taxon>Marasmiellus</taxon>
    </lineage>
</organism>
<name>A0ABR1IJR4_9AGAR</name>
<evidence type="ECO:0000313" key="4">
    <source>
        <dbReference type="Proteomes" id="UP001498398"/>
    </source>
</evidence>
<evidence type="ECO:0000256" key="2">
    <source>
        <dbReference type="SAM" id="MobiDB-lite"/>
    </source>
</evidence>
<sequence>MTGLLSGYDQIISQWNNLACTQWIAPEDSTEPAHPLPKVRLITQPQFGHELRQAQQTIAVLKGEVAVSAWAEKVAKGKVSSMQSDLDELRKCRDELEEEIAELQEAESVELQRLGAENVALTREVSRKNIEIHALQNLLKELGLLTVSTQTQAPSKSVQDDNAEKNDDEATNENAETDEDQDAQSALTHNQRASTGGDNAEDLFEREASVLRNLETNVNTTYRVIYPLDALPNREAQNWFHQAFNYVDVDLGPEYADFLIKWIEFERFHLWKKANGRLATSKRPKEITDWINGGWYPPRYKGPRVEGNFVRQFSKEMREWWISLQSLTSFNSNSGNNDWTSLNRSGLNGWFSIVAGLKWWGHGLKGLQGEFLIRSSQEWAATVQDVTVTLEELLKNLKYME</sequence>
<reference evidence="3 4" key="1">
    <citation type="submission" date="2024-01" db="EMBL/GenBank/DDBJ databases">
        <title>A draft genome for the cacao thread blight pathogen Marasmiellus scandens.</title>
        <authorList>
            <person name="Baruah I.K."/>
            <person name="Leung J."/>
            <person name="Bukari Y."/>
            <person name="Amoako-Attah I."/>
            <person name="Meinhardt L.W."/>
            <person name="Bailey B.A."/>
            <person name="Cohen S.P."/>
        </authorList>
    </citation>
    <scope>NUCLEOTIDE SEQUENCE [LARGE SCALE GENOMIC DNA]</scope>
    <source>
        <strain evidence="3 4">GH-19</strain>
    </source>
</reference>